<feature type="compositionally biased region" description="Polar residues" evidence="1">
    <location>
        <begin position="493"/>
        <end position="504"/>
    </location>
</feature>
<evidence type="ECO:0000313" key="4">
    <source>
        <dbReference type="Proteomes" id="UP000031737"/>
    </source>
</evidence>
<keyword evidence="4" id="KW-1185">Reference proteome</keyword>
<feature type="region of interest" description="Disordered" evidence="1">
    <location>
        <begin position="288"/>
        <end position="311"/>
    </location>
</feature>
<reference evidence="3 4" key="1">
    <citation type="submission" date="2013-07" db="EMBL/GenBank/DDBJ databases">
        <authorList>
            <person name="Stoco P.H."/>
            <person name="Wagner G."/>
            <person name="Gerber A."/>
            <person name="Zaha A."/>
            <person name="Thompson C."/>
            <person name="Bartholomeu D.C."/>
            <person name="Luckemeyer D.D."/>
            <person name="Bahia D."/>
            <person name="Loreto E."/>
            <person name="Prestes E.B."/>
            <person name="Lima F.M."/>
            <person name="Rodrigues-Luiz G."/>
            <person name="Vallejo G.A."/>
            <person name="Filho J.F."/>
            <person name="Monteiro K.M."/>
            <person name="Tyler K.M."/>
            <person name="de Almeida L.G."/>
            <person name="Ortiz M.F."/>
            <person name="Siervo M.A."/>
            <person name="de Moraes M.H."/>
            <person name="Cunha O.L."/>
            <person name="Mendonca-Neto R."/>
            <person name="Silva R."/>
            <person name="Teixeira S.M."/>
            <person name="Murta S.M."/>
            <person name="Sincero T.C."/>
            <person name="Mendes T.A."/>
            <person name="Urmenyi T.P."/>
            <person name="Silva V.G."/>
            <person name="da Rocha W.D."/>
            <person name="Andersson B."/>
            <person name="Romanha A.J."/>
            <person name="Steindel M."/>
            <person name="de Vasconcelos A.T."/>
            <person name="Grisard E.C."/>
        </authorList>
    </citation>
    <scope>NUCLEOTIDE SEQUENCE [LARGE SCALE GENOMIC DNA]</scope>
    <source>
        <strain evidence="3 4">SC58</strain>
    </source>
</reference>
<comment type="caution">
    <text evidence="3">The sequence shown here is derived from an EMBL/GenBank/DDBJ whole genome shotgun (WGS) entry which is preliminary data.</text>
</comment>
<name>A0A061IZQ9_TRYRA</name>
<dbReference type="VEuPathDB" id="TriTrypDB:TRSC58_04939"/>
<feature type="compositionally biased region" description="Pro residues" evidence="1">
    <location>
        <begin position="391"/>
        <end position="406"/>
    </location>
</feature>
<keyword evidence="2" id="KW-0472">Membrane</keyword>
<keyword evidence="2" id="KW-1133">Transmembrane helix</keyword>
<proteinExistence type="predicted"/>
<feature type="compositionally biased region" description="Low complexity" evidence="1">
    <location>
        <begin position="450"/>
        <end position="459"/>
    </location>
</feature>
<evidence type="ECO:0000256" key="1">
    <source>
        <dbReference type="SAM" id="MobiDB-lite"/>
    </source>
</evidence>
<protein>
    <submittedName>
        <fullName evidence="3">Uncharacterized protein</fullName>
    </submittedName>
</protein>
<feature type="transmembrane region" description="Helical" evidence="2">
    <location>
        <begin position="226"/>
        <end position="250"/>
    </location>
</feature>
<evidence type="ECO:0000256" key="2">
    <source>
        <dbReference type="SAM" id="Phobius"/>
    </source>
</evidence>
<dbReference type="EMBL" id="AUPL01004939">
    <property type="protein sequence ID" value="ESL07371.1"/>
    <property type="molecule type" value="Genomic_DNA"/>
</dbReference>
<keyword evidence="2" id="KW-0812">Transmembrane</keyword>
<feature type="region of interest" description="Disordered" evidence="1">
    <location>
        <begin position="326"/>
        <end position="504"/>
    </location>
</feature>
<feature type="compositionally biased region" description="Basic and acidic residues" evidence="1">
    <location>
        <begin position="329"/>
        <end position="345"/>
    </location>
</feature>
<dbReference type="Proteomes" id="UP000031737">
    <property type="component" value="Unassembled WGS sequence"/>
</dbReference>
<dbReference type="OrthoDB" id="10461285at2759"/>
<feature type="compositionally biased region" description="Basic and acidic residues" evidence="1">
    <location>
        <begin position="352"/>
        <end position="362"/>
    </location>
</feature>
<sequence length="504" mass="54323">MQGSPSQFTVIGEPQSGESSLACVSEATGSKTWFTPVESFQCTLLLRAGGMSVNGVPQDFLVSMPQGGSTQPISTETWGPTLVIHGAAPSIAQNATSPAASQLFGVNVTFLPRLRSIAAASGTLVYASSIKTRQGSGGHIVLILMGSGLSPDNKYGVRATLECDKGVDREASVSGSDAANVHLQLSVTTPDGPFYLCFAPSDQQARWQLLSNAVLNYHASRGGVDMWTMLLIVGVILLFILLLLLLLLVWRVCMLKRRETPQGTPKAVYMPPRANYRFLRRDLTNTPAKQLLRSPATTPPSSWPASAMQRDDAAAAPVRWNNLQQRFNTDGRDDYSAASAEDRNGETLGRYVRTEEPQMFERNRKRRPTPRPAVETDSSEDGHNHSRFIPSVPPPQPPRGEEPPPLIGAVMETTETHVQAAEETPRSGPYQHLHQPRREPSPVEAPPPATATTTTTTTAIEENVGGAQQWVGPFLVRGHTSRPMVGPTPAPNGPSSNGGMQNGK</sequence>
<dbReference type="AlphaFoldDB" id="A0A061IZQ9"/>
<gene>
    <name evidence="3" type="ORF">TRSC58_04939</name>
</gene>
<evidence type="ECO:0000313" key="3">
    <source>
        <dbReference type="EMBL" id="ESL07371.1"/>
    </source>
</evidence>
<accession>A0A061IZQ9</accession>
<organism evidence="3 4">
    <name type="scientific">Trypanosoma rangeli SC58</name>
    <dbReference type="NCBI Taxonomy" id="429131"/>
    <lineage>
        <taxon>Eukaryota</taxon>
        <taxon>Discoba</taxon>
        <taxon>Euglenozoa</taxon>
        <taxon>Kinetoplastea</taxon>
        <taxon>Metakinetoplastina</taxon>
        <taxon>Trypanosomatida</taxon>
        <taxon>Trypanosomatidae</taxon>
        <taxon>Trypanosoma</taxon>
        <taxon>Herpetosoma</taxon>
    </lineage>
</organism>